<feature type="region of interest" description="Disordered" evidence="1">
    <location>
        <begin position="483"/>
        <end position="566"/>
    </location>
</feature>
<feature type="compositionally biased region" description="Polar residues" evidence="1">
    <location>
        <begin position="109"/>
        <end position="134"/>
    </location>
</feature>
<dbReference type="VEuPathDB" id="FungiDB:MELLADRAFT_78214"/>
<organism evidence="3">
    <name type="scientific">Melampsora larici-populina (strain 98AG31 / pathotype 3-4-7)</name>
    <name type="common">Poplar leaf rust fungus</name>
    <dbReference type="NCBI Taxonomy" id="747676"/>
    <lineage>
        <taxon>Eukaryota</taxon>
        <taxon>Fungi</taxon>
        <taxon>Dikarya</taxon>
        <taxon>Basidiomycota</taxon>
        <taxon>Pucciniomycotina</taxon>
        <taxon>Pucciniomycetes</taxon>
        <taxon>Pucciniales</taxon>
        <taxon>Melampsoraceae</taxon>
        <taxon>Melampsora</taxon>
    </lineage>
</organism>
<feature type="region of interest" description="Disordered" evidence="1">
    <location>
        <begin position="104"/>
        <end position="181"/>
    </location>
</feature>
<feature type="compositionally biased region" description="Polar residues" evidence="1">
    <location>
        <begin position="147"/>
        <end position="162"/>
    </location>
</feature>
<feature type="region of interest" description="Disordered" evidence="1">
    <location>
        <begin position="334"/>
        <end position="361"/>
    </location>
</feature>
<name>F4RRL1_MELLP</name>
<feature type="region of interest" description="Disordered" evidence="1">
    <location>
        <begin position="1"/>
        <end position="53"/>
    </location>
</feature>
<feature type="compositionally biased region" description="Polar residues" evidence="1">
    <location>
        <begin position="35"/>
        <end position="52"/>
    </location>
</feature>
<sequence length="616" mass="66818">MSRQNQLRTTNHQHELPPIRTLTTTATTTTTTTTSPQSNQTQLSHSNQSINLANDPLSQDYKEVEAHLANSLPDFLVSSTSNSDDLSRKRKLASLGAWDLNHFNAKRMSPTQPNTNHGFSNPSGTTTEPNQFSEHNSESTFDHHNLTSHPTAVNPLRSSTEPVPQHHLSETSSRPPQGPDAVASLLTAYLNNPVNPVIGQNTPLSRISPLAQVAAFGSNENVRQAVLCGLAQSQTNETPSWAKERPTKLEGPFLCIPQSTEDPIKSKQVPLIYGPVDPSLLDPQTVIAVYYACYASDSTTTSSDFKFDLEVLDPVLGGTPLVPPSASTSVPVSVVPSTLNNSTPPVKTKNPHTHKRNSVPSMSREQIIEEAASGVDPFKVPEVDMSARKRAPRKCGVCGQYYCKGRGNRTLCPSYIQGRDDSPTQPPRYDRLGENESSPHLPAIPMAVNITSSSHRTNHSPHLLGDRYNNDIRVNDTMNHESPITHHIEGRSGGTSSSISAPPAWSFMNSDKPMSSIQQVDDGNRNESKDEGLVEESSNRRHSSSGTGTGGVGLPSTSSSENVRKRGPRRCAVCQLMNCPGNGNRKLCSNRPNQSLNDGVVGSTNSPDCKFEPQQV</sequence>
<feature type="compositionally biased region" description="Polar residues" evidence="1">
    <location>
        <begin position="1"/>
        <end position="10"/>
    </location>
</feature>
<dbReference type="InParanoid" id="F4RRL1"/>
<gene>
    <name evidence="2" type="ORF">MELLADRAFT_78214</name>
</gene>
<evidence type="ECO:0000313" key="3">
    <source>
        <dbReference type="Proteomes" id="UP000001072"/>
    </source>
</evidence>
<evidence type="ECO:0000313" key="2">
    <source>
        <dbReference type="EMBL" id="EGG05005.1"/>
    </source>
</evidence>
<dbReference type="Proteomes" id="UP000001072">
    <property type="component" value="Unassembled WGS sequence"/>
</dbReference>
<feature type="compositionally biased region" description="Low complexity" evidence="1">
    <location>
        <begin position="334"/>
        <end position="343"/>
    </location>
</feature>
<proteinExistence type="predicted"/>
<evidence type="ECO:0000256" key="1">
    <source>
        <dbReference type="SAM" id="MobiDB-lite"/>
    </source>
</evidence>
<dbReference type="KEGG" id="mlr:MELLADRAFT_78214"/>
<reference evidence="3" key="1">
    <citation type="journal article" date="2011" name="Proc. Natl. Acad. Sci. U.S.A.">
        <title>Obligate biotrophy features unraveled by the genomic analysis of rust fungi.</title>
        <authorList>
            <person name="Duplessis S."/>
            <person name="Cuomo C.A."/>
            <person name="Lin Y.-C."/>
            <person name="Aerts A."/>
            <person name="Tisserant E."/>
            <person name="Veneault-Fourrey C."/>
            <person name="Joly D.L."/>
            <person name="Hacquard S."/>
            <person name="Amselem J."/>
            <person name="Cantarel B.L."/>
            <person name="Chiu R."/>
            <person name="Coutinho P.M."/>
            <person name="Feau N."/>
            <person name="Field M."/>
            <person name="Frey P."/>
            <person name="Gelhaye E."/>
            <person name="Goldberg J."/>
            <person name="Grabherr M.G."/>
            <person name="Kodira C.D."/>
            <person name="Kohler A."/>
            <person name="Kuees U."/>
            <person name="Lindquist E.A."/>
            <person name="Lucas S.M."/>
            <person name="Mago R."/>
            <person name="Mauceli E."/>
            <person name="Morin E."/>
            <person name="Murat C."/>
            <person name="Pangilinan J.L."/>
            <person name="Park R."/>
            <person name="Pearson M."/>
            <person name="Quesneville H."/>
            <person name="Rouhier N."/>
            <person name="Sakthikumar S."/>
            <person name="Salamov A.A."/>
            <person name="Schmutz J."/>
            <person name="Selles B."/>
            <person name="Shapiro H."/>
            <person name="Tanguay P."/>
            <person name="Tuskan G.A."/>
            <person name="Henrissat B."/>
            <person name="Van de Peer Y."/>
            <person name="Rouze P."/>
            <person name="Ellis J.G."/>
            <person name="Dodds P.N."/>
            <person name="Schein J.E."/>
            <person name="Zhong S."/>
            <person name="Hamelin R.C."/>
            <person name="Grigoriev I.V."/>
            <person name="Szabo L.J."/>
            <person name="Martin F."/>
        </authorList>
    </citation>
    <scope>NUCLEOTIDE SEQUENCE [LARGE SCALE GENOMIC DNA]</scope>
    <source>
        <strain evidence="3">98AG31 / pathotype 3-4-7</strain>
    </source>
</reference>
<protein>
    <submittedName>
        <fullName evidence="2">Uncharacterized protein</fullName>
    </submittedName>
</protein>
<feature type="compositionally biased region" description="Basic and acidic residues" evidence="1">
    <location>
        <begin position="135"/>
        <end position="145"/>
    </location>
</feature>
<dbReference type="GeneID" id="18933081"/>
<dbReference type="RefSeq" id="XP_007411758.1">
    <property type="nucleotide sequence ID" value="XM_007411696.1"/>
</dbReference>
<feature type="compositionally biased region" description="Polar residues" evidence="1">
    <location>
        <begin position="507"/>
        <end position="521"/>
    </location>
</feature>
<accession>F4RRL1</accession>
<keyword evidence="3" id="KW-1185">Reference proteome</keyword>
<dbReference type="OrthoDB" id="2505390at2759"/>
<feature type="compositionally biased region" description="Basic and acidic residues" evidence="1">
    <location>
        <begin position="418"/>
        <end position="434"/>
    </location>
</feature>
<dbReference type="HOGENOM" id="CLU_443489_0_0_1"/>
<dbReference type="AlphaFoldDB" id="F4RRL1"/>
<feature type="compositionally biased region" description="Basic and acidic residues" evidence="1">
    <location>
        <begin position="522"/>
        <end position="532"/>
    </location>
</feature>
<feature type="compositionally biased region" description="Low complexity" evidence="1">
    <location>
        <begin position="21"/>
        <end position="34"/>
    </location>
</feature>
<feature type="region of interest" description="Disordered" evidence="1">
    <location>
        <begin position="413"/>
        <end position="442"/>
    </location>
</feature>
<dbReference type="EMBL" id="GL883115">
    <property type="protein sequence ID" value="EGG05005.1"/>
    <property type="molecule type" value="Genomic_DNA"/>
</dbReference>